<evidence type="ECO:0008006" key="3">
    <source>
        <dbReference type="Google" id="ProtNLM"/>
    </source>
</evidence>
<dbReference type="SUPFAM" id="SSF160719">
    <property type="entry name" value="gpW/gp25-like"/>
    <property type="match status" value="1"/>
</dbReference>
<proteinExistence type="predicted"/>
<dbReference type="Gene3D" id="3.10.450.40">
    <property type="match status" value="1"/>
</dbReference>
<accession>A0ABU4DV98</accession>
<dbReference type="EMBL" id="JAPMIV010000059">
    <property type="protein sequence ID" value="MDV6376362.1"/>
    <property type="molecule type" value="Genomic_DNA"/>
</dbReference>
<reference evidence="1 2" key="1">
    <citation type="submission" date="2022-11" db="EMBL/GenBank/DDBJ databases">
        <title>Deinococcus ZS9-10, Low Temperature and Draught-tolerating, UV-resistant Bacteria from Continental Antarctica.</title>
        <authorList>
            <person name="Cheng L."/>
        </authorList>
    </citation>
    <scope>NUCLEOTIDE SEQUENCE [LARGE SCALE GENOMIC DNA]</scope>
    <source>
        <strain evidence="1 2">ZS9-10</strain>
    </source>
</reference>
<comment type="caution">
    <text evidence="1">The sequence shown here is derived from an EMBL/GenBank/DDBJ whole genome shotgun (WGS) entry which is preliminary data.</text>
</comment>
<dbReference type="RefSeq" id="WP_317641722.1">
    <property type="nucleotide sequence ID" value="NZ_JAPMIV010000059.1"/>
</dbReference>
<sequence length="129" mass="13679">MSDFGTDLGGTGQLVTGGENLIQALTRRIQTPRGSLFYDPGYGSTLHEWLGEGIQDDGLEVAVTLEIDLEEDPRVRSASVTVEQVTLRSIRLVAAVDTAAGPFELVVAGELAAAAVYPNVEVNARGHDL</sequence>
<evidence type="ECO:0000313" key="2">
    <source>
        <dbReference type="Proteomes" id="UP001276150"/>
    </source>
</evidence>
<gene>
    <name evidence="1" type="ORF">ORD21_17345</name>
</gene>
<dbReference type="Proteomes" id="UP001276150">
    <property type="component" value="Unassembled WGS sequence"/>
</dbReference>
<organism evidence="1 2">
    <name type="scientific">Deinococcus arenicola</name>
    <dbReference type="NCBI Taxonomy" id="2994950"/>
    <lineage>
        <taxon>Bacteria</taxon>
        <taxon>Thermotogati</taxon>
        <taxon>Deinococcota</taxon>
        <taxon>Deinococci</taxon>
        <taxon>Deinococcales</taxon>
        <taxon>Deinococcaceae</taxon>
        <taxon>Deinococcus</taxon>
    </lineage>
</organism>
<protein>
    <recommendedName>
        <fullName evidence="3">IraD/Gp25-like domain-containing protein</fullName>
    </recommendedName>
</protein>
<keyword evidence="2" id="KW-1185">Reference proteome</keyword>
<name>A0ABU4DV98_9DEIO</name>
<evidence type="ECO:0000313" key="1">
    <source>
        <dbReference type="EMBL" id="MDV6376362.1"/>
    </source>
</evidence>